<dbReference type="InterPro" id="IPR005481">
    <property type="entry name" value="BC-like_N"/>
</dbReference>
<evidence type="ECO:0000256" key="8">
    <source>
        <dbReference type="ARBA" id="ARBA00053351"/>
    </source>
</evidence>
<gene>
    <name evidence="15" type="ORF">EI42_00081</name>
</gene>
<name>A0A326UD96_THEHA</name>
<dbReference type="InterPro" id="IPR005479">
    <property type="entry name" value="CPAse_ATP-bd"/>
</dbReference>
<dbReference type="AlphaFoldDB" id="A0A326UD96"/>
<dbReference type="SUPFAM" id="SSF52440">
    <property type="entry name" value="PreATP-grasp domain"/>
    <property type="match status" value="1"/>
</dbReference>
<dbReference type="GO" id="GO:0005524">
    <property type="term" value="F:ATP binding"/>
    <property type="evidence" value="ECO:0007669"/>
    <property type="project" value="UniProtKB-UniRule"/>
</dbReference>
<dbReference type="InterPro" id="IPR011053">
    <property type="entry name" value="Single_hybrid_motif"/>
</dbReference>
<evidence type="ECO:0000313" key="16">
    <source>
        <dbReference type="Proteomes" id="UP000248806"/>
    </source>
</evidence>
<dbReference type="RefSeq" id="WP_111317543.1">
    <property type="nucleotide sequence ID" value="NZ_BIFX01000001.1"/>
</dbReference>
<dbReference type="Pfam" id="PF00289">
    <property type="entry name" value="Biotin_carb_N"/>
    <property type="match status" value="1"/>
</dbReference>
<evidence type="ECO:0000256" key="2">
    <source>
        <dbReference type="ARBA" id="ARBA00013263"/>
    </source>
</evidence>
<dbReference type="PROSITE" id="PS00188">
    <property type="entry name" value="BIOTIN"/>
    <property type="match status" value="1"/>
</dbReference>
<keyword evidence="5 11" id="KW-0067">ATP-binding</keyword>
<dbReference type="GO" id="GO:0046872">
    <property type="term" value="F:metal ion binding"/>
    <property type="evidence" value="ECO:0007669"/>
    <property type="project" value="InterPro"/>
</dbReference>
<dbReference type="InterPro" id="IPR050856">
    <property type="entry name" value="Biotin_carboxylase_complex"/>
</dbReference>
<dbReference type="FunFam" id="3.30.470.20:FF:000028">
    <property type="entry name" value="Methylcrotonoyl-CoA carboxylase subunit alpha, mitochondrial"/>
    <property type="match status" value="1"/>
</dbReference>
<dbReference type="Pfam" id="PF02785">
    <property type="entry name" value="Biotin_carb_C"/>
    <property type="match status" value="1"/>
</dbReference>
<dbReference type="InterPro" id="IPR000089">
    <property type="entry name" value="Biotin_lipoyl"/>
</dbReference>
<dbReference type="GO" id="GO:0004075">
    <property type="term" value="F:biotin carboxylase activity"/>
    <property type="evidence" value="ECO:0007669"/>
    <property type="project" value="UniProtKB-EC"/>
</dbReference>
<dbReference type="Pfam" id="PF00364">
    <property type="entry name" value="Biotin_lipoyl"/>
    <property type="match status" value="1"/>
</dbReference>
<evidence type="ECO:0000313" key="15">
    <source>
        <dbReference type="EMBL" id="PZW35915.1"/>
    </source>
</evidence>
<feature type="domain" description="Lipoyl-binding" evidence="12">
    <location>
        <begin position="579"/>
        <end position="659"/>
    </location>
</feature>
<dbReference type="Gene3D" id="2.40.50.100">
    <property type="match status" value="1"/>
</dbReference>
<dbReference type="OrthoDB" id="9807469at2"/>
<dbReference type="Gene3D" id="3.30.470.20">
    <property type="entry name" value="ATP-grasp fold, B domain"/>
    <property type="match status" value="1"/>
</dbReference>
<dbReference type="InterPro" id="IPR001882">
    <property type="entry name" value="Biotin_BS"/>
</dbReference>
<accession>A0A326UD96</accession>
<dbReference type="FunFam" id="2.40.50.100:FF:000003">
    <property type="entry name" value="Acetyl-CoA carboxylase biotin carboxyl carrier protein"/>
    <property type="match status" value="1"/>
</dbReference>
<comment type="function">
    <text evidence="8">Component of a biotin-dependent acyl-CoA carboxylase complex. This subunit catalyzes the ATP-dependent carboxylation of the biotin carried by the biotin carboxyl carrier (BCC) domain, resulting in the formation of carboxyl biotin. When associated with the beta1 subunit AccD1, is involved in branched amino-acid catabolism with methylcrotonyl coenzyme A as the substrate.</text>
</comment>
<dbReference type="PANTHER" id="PTHR18866">
    <property type="entry name" value="CARBOXYLASE:PYRUVATE/ACETYL-COA/PROPIONYL-COA CARBOXYLASE"/>
    <property type="match status" value="1"/>
</dbReference>
<dbReference type="Pfam" id="PF21139">
    <property type="entry name" value="BT_MCC_alpha"/>
    <property type="match status" value="1"/>
</dbReference>
<proteinExistence type="predicted"/>
<evidence type="ECO:0000256" key="6">
    <source>
        <dbReference type="ARBA" id="ARBA00022946"/>
    </source>
</evidence>
<dbReference type="NCBIfam" id="NF006367">
    <property type="entry name" value="PRK08591.1"/>
    <property type="match status" value="1"/>
</dbReference>
<dbReference type="PROSITE" id="PS50975">
    <property type="entry name" value="ATP_GRASP"/>
    <property type="match status" value="1"/>
</dbReference>
<evidence type="ECO:0000256" key="7">
    <source>
        <dbReference type="ARBA" id="ARBA00023267"/>
    </source>
</evidence>
<keyword evidence="3" id="KW-0436">Ligase</keyword>
<dbReference type="InterPro" id="IPR011761">
    <property type="entry name" value="ATP-grasp"/>
</dbReference>
<protein>
    <recommendedName>
        <fullName evidence="10">Biotin-dependent 3-methylcrotonyl-coenzyme A carboxylase alpha1 subunit</fullName>
        <ecNumber evidence="2">6.3.4.14</ecNumber>
    </recommendedName>
</protein>
<evidence type="ECO:0000256" key="5">
    <source>
        <dbReference type="ARBA" id="ARBA00022840"/>
    </source>
</evidence>
<dbReference type="InterPro" id="IPR005482">
    <property type="entry name" value="Biotin_COase_C"/>
</dbReference>
<dbReference type="SUPFAM" id="SSF51230">
    <property type="entry name" value="Single hybrid motif"/>
    <property type="match status" value="1"/>
</dbReference>
<dbReference type="CDD" id="cd06850">
    <property type="entry name" value="biotinyl_domain"/>
    <property type="match status" value="1"/>
</dbReference>
<evidence type="ECO:0000259" key="13">
    <source>
        <dbReference type="PROSITE" id="PS50975"/>
    </source>
</evidence>
<sequence>MFNTILIANRGEIAVRIMATCREMGIRTVAVYSEADRQARHVREADEAYCIGAAPATQSYLRIDAILEAARAAGAEAIHPGYGFLSENAEFAEACERAGIVFIGPPAEAMRLMGSKIAAKELAQRVGAPTVPGYNGAEQDDQTLQREAERIGFPLLIKASAGGGGKGMRIVESAEEFLPRLAGARREALAAFGDGTVFLEKLLVRPRHIEIQVLGDRHGNLIHLGERECSIQRRHQKIVEESPSVALTPELRAEMGAAAVRIAKAAGYINAGTLEFMLDEEQRFYFLEMNTRLQVEHPVTELVTGLDLVRHQILIAAGEPLAITQEQIEPRGHAIEVRLYAEDPAQNFLPSTGTLALFAEPTGPGIRVDSGVSSGDDISQYYDPMIAKLIAYGENRAAALARLRTALERCAVLGVTTNLPLLSTISKNQAFQQGQTHTGFLDEQGLLEPAPQAALPFPVLAAAALSEIEQPITKGNPWQTQGPWRLRDEWRELSYQHEEQDYRVSLRPALQQPNVWDIAVNGDEPRSITALAGYDTLVVIRSGAQQERLYVDCQRDAISVAYRGQVYTLQRRQPPDIEHALHGSSSAHTQKALKAPMAGTIIKVQIEEGATVKANQVLVILTAMKMEHSIIAPYEGRVQRIHCKEGSVVTGGSILVEME</sequence>
<dbReference type="PROSITE" id="PS50968">
    <property type="entry name" value="BIOTINYL_LIPOYL"/>
    <property type="match status" value="1"/>
</dbReference>
<dbReference type="Pfam" id="PF02786">
    <property type="entry name" value="CPSase_L_D2"/>
    <property type="match status" value="1"/>
</dbReference>
<feature type="domain" description="ATP-grasp" evidence="13">
    <location>
        <begin position="120"/>
        <end position="317"/>
    </location>
</feature>
<feature type="domain" description="Biotin carboxylation" evidence="14">
    <location>
        <begin position="1"/>
        <end position="446"/>
    </location>
</feature>
<dbReference type="InterPro" id="IPR011764">
    <property type="entry name" value="Biotin_carboxylation_dom"/>
</dbReference>
<dbReference type="InterPro" id="IPR048429">
    <property type="entry name" value="MCC_alpha_BT"/>
</dbReference>
<dbReference type="Proteomes" id="UP000248806">
    <property type="component" value="Unassembled WGS sequence"/>
</dbReference>
<evidence type="ECO:0000256" key="10">
    <source>
        <dbReference type="ARBA" id="ARBA00074050"/>
    </source>
</evidence>
<dbReference type="SUPFAM" id="SSF56059">
    <property type="entry name" value="Glutathione synthetase ATP-binding domain-like"/>
    <property type="match status" value="1"/>
</dbReference>
<dbReference type="PANTHER" id="PTHR18866:SF33">
    <property type="entry name" value="METHYLCROTONOYL-COA CARBOXYLASE SUBUNIT ALPHA, MITOCHONDRIAL-RELATED"/>
    <property type="match status" value="1"/>
</dbReference>
<dbReference type="FunFam" id="3.40.50.20:FF:000010">
    <property type="entry name" value="Propionyl-CoA carboxylase subunit alpha"/>
    <property type="match status" value="1"/>
</dbReference>
<evidence type="ECO:0000259" key="14">
    <source>
        <dbReference type="PROSITE" id="PS50979"/>
    </source>
</evidence>
<keyword evidence="6" id="KW-0809">Transit peptide</keyword>
<dbReference type="SMART" id="SM00878">
    <property type="entry name" value="Biotin_carb_C"/>
    <property type="match status" value="1"/>
</dbReference>
<reference evidence="15 16" key="1">
    <citation type="submission" date="2018-06" db="EMBL/GenBank/DDBJ databases">
        <title>Genomic Encyclopedia of Archaeal and Bacterial Type Strains, Phase II (KMG-II): from individual species to whole genera.</title>
        <authorList>
            <person name="Goeker M."/>
        </authorList>
    </citation>
    <scope>NUCLEOTIDE SEQUENCE [LARGE SCALE GENOMIC DNA]</scope>
    <source>
        <strain evidence="15 16">ATCC BAA-1881</strain>
    </source>
</reference>
<dbReference type="SUPFAM" id="SSF51246">
    <property type="entry name" value="Rudiment single hybrid motif"/>
    <property type="match status" value="1"/>
</dbReference>
<evidence type="ECO:0000259" key="12">
    <source>
        <dbReference type="PROSITE" id="PS50968"/>
    </source>
</evidence>
<dbReference type="FunFam" id="3.30.1490.20:FF:000003">
    <property type="entry name" value="acetyl-CoA carboxylase isoform X1"/>
    <property type="match status" value="1"/>
</dbReference>
<comment type="cofactor">
    <cofactor evidence="1">
        <name>biotin</name>
        <dbReference type="ChEBI" id="CHEBI:57586"/>
    </cofactor>
</comment>
<organism evidence="15 16">
    <name type="scientific">Thermosporothrix hazakensis</name>
    <dbReference type="NCBI Taxonomy" id="644383"/>
    <lineage>
        <taxon>Bacteria</taxon>
        <taxon>Bacillati</taxon>
        <taxon>Chloroflexota</taxon>
        <taxon>Ktedonobacteria</taxon>
        <taxon>Ktedonobacterales</taxon>
        <taxon>Thermosporotrichaceae</taxon>
        <taxon>Thermosporothrix</taxon>
    </lineage>
</organism>
<dbReference type="EMBL" id="QKUF01000001">
    <property type="protein sequence ID" value="PZW35915.1"/>
    <property type="molecule type" value="Genomic_DNA"/>
</dbReference>
<keyword evidence="7" id="KW-0092">Biotin</keyword>
<comment type="subunit">
    <text evidence="9">The biotin-dependent acyl-CoA carboxylase complex is composed of AccA1, which contains the biotin carboxylase (BC) and biotin carboxyl carrier protein (BCCP) domains, and AccD1, which contains the carboxyl transferase (CT) domain. The AccA1/AccD1 complex forms a dodecamer.</text>
</comment>
<evidence type="ECO:0000256" key="4">
    <source>
        <dbReference type="ARBA" id="ARBA00022741"/>
    </source>
</evidence>
<keyword evidence="4 11" id="KW-0547">Nucleotide-binding</keyword>
<dbReference type="PROSITE" id="PS00867">
    <property type="entry name" value="CPSASE_2"/>
    <property type="match status" value="1"/>
</dbReference>
<keyword evidence="16" id="KW-1185">Reference proteome</keyword>
<dbReference type="PROSITE" id="PS00866">
    <property type="entry name" value="CPSASE_1"/>
    <property type="match status" value="1"/>
</dbReference>
<evidence type="ECO:0000256" key="3">
    <source>
        <dbReference type="ARBA" id="ARBA00022598"/>
    </source>
</evidence>
<evidence type="ECO:0000256" key="9">
    <source>
        <dbReference type="ARBA" id="ARBA00065901"/>
    </source>
</evidence>
<dbReference type="EC" id="6.3.4.14" evidence="2"/>
<dbReference type="InterPro" id="IPR011054">
    <property type="entry name" value="Rudment_hybrid_motif"/>
</dbReference>
<dbReference type="InterPro" id="IPR016185">
    <property type="entry name" value="PreATP-grasp_dom_sf"/>
</dbReference>
<evidence type="ECO:0000256" key="11">
    <source>
        <dbReference type="PROSITE-ProRule" id="PRU00409"/>
    </source>
</evidence>
<evidence type="ECO:0000256" key="1">
    <source>
        <dbReference type="ARBA" id="ARBA00001953"/>
    </source>
</evidence>
<comment type="caution">
    <text evidence="15">The sequence shown here is derived from an EMBL/GenBank/DDBJ whole genome shotgun (WGS) entry which is preliminary data.</text>
</comment>
<dbReference type="PROSITE" id="PS50979">
    <property type="entry name" value="BC"/>
    <property type="match status" value="1"/>
</dbReference>